<dbReference type="CDD" id="cd03785">
    <property type="entry name" value="GT28_MurG"/>
    <property type="match status" value="1"/>
</dbReference>
<reference evidence="14" key="2">
    <citation type="submission" date="2017-11" db="EMBL/GenBank/DDBJ databases">
        <title>PacBio sequencing of new strain of the secondary endosymbiont Candidatus Hamiltonella defensa.</title>
        <authorList>
            <person name="Strand M.R."/>
            <person name="Oliver K."/>
        </authorList>
    </citation>
    <scope>NUCLEOTIDE SEQUENCE [LARGE SCALE GENOMIC DNA]</scope>
    <source>
        <strain evidence="14">A2C</strain>
    </source>
</reference>
<keyword evidence="8 10" id="KW-0131">Cell cycle</keyword>
<keyword evidence="7 10" id="KW-0472">Membrane</keyword>
<feature type="binding site" evidence="10">
    <location>
        <position position="191"/>
    </location>
    <ligand>
        <name>UDP-N-acetyl-alpha-D-glucosamine</name>
        <dbReference type="ChEBI" id="CHEBI:57705"/>
    </ligand>
</feature>
<keyword evidence="9 10" id="KW-0961">Cell wall biogenesis/degradation</keyword>
<evidence type="ECO:0000259" key="12">
    <source>
        <dbReference type="Pfam" id="PF04101"/>
    </source>
</evidence>
<protein>
    <recommendedName>
        <fullName evidence="10">UDP-N-acetylglucosamine--N-acetylmuramyl-(pentapeptide) pyrophosphoryl-undecaprenol N-acetylglucosamine transferase</fullName>
        <ecNumber evidence="10">2.4.1.227</ecNumber>
    </recommendedName>
    <alternativeName>
        <fullName evidence="10">Undecaprenyl-PP-MurNAc-pentapeptide-UDPGlcNAc GlcNAc transferase</fullName>
    </alternativeName>
</protein>
<evidence type="ECO:0000256" key="8">
    <source>
        <dbReference type="ARBA" id="ARBA00023306"/>
    </source>
</evidence>
<evidence type="ECO:0000256" key="10">
    <source>
        <dbReference type="HAMAP-Rule" id="MF_00033"/>
    </source>
</evidence>
<comment type="function">
    <text evidence="10">Cell wall formation. Catalyzes the transfer of a GlcNAc subunit on undecaprenyl-pyrophosphoryl-MurNAc-pentapeptide (lipid intermediate I) to form undecaprenyl-pyrophosphoryl-MurNAc-(pentapeptide)GlcNAc (lipid intermediate II).</text>
</comment>
<dbReference type="Gene3D" id="3.40.50.2000">
    <property type="entry name" value="Glycogen Phosphorylase B"/>
    <property type="match status" value="2"/>
</dbReference>
<dbReference type="InterPro" id="IPR006009">
    <property type="entry name" value="GlcNAc_MurG"/>
</dbReference>
<dbReference type="GO" id="GO:0050511">
    <property type="term" value="F:undecaprenyldiphospho-muramoylpentapeptide beta-N-acetylglucosaminyltransferase activity"/>
    <property type="evidence" value="ECO:0007669"/>
    <property type="project" value="UniProtKB-UniRule"/>
</dbReference>
<dbReference type="InterPro" id="IPR004276">
    <property type="entry name" value="GlycoTrans_28_N"/>
</dbReference>
<keyword evidence="6 10" id="KW-0573">Peptidoglycan synthesis</keyword>
<dbReference type="UniPathway" id="UPA00219"/>
<proteinExistence type="inferred from homology"/>
<dbReference type="GO" id="GO:0008360">
    <property type="term" value="P:regulation of cell shape"/>
    <property type="evidence" value="ECO:0007669"/>
    <property type="project" value="UniProtKB-KW"/>
</dbReference>
<comment type="similarity">
    <text evidence="10">Belongs to the glycosyltransferase 28 family. MurG subfamily.</text>
</comment>
<keyword evidence="1 10" id="KW-1003">Cell membrane</keyword>
<evidence type="ECO:0000256" key="5">
    <source>
        <dbReference type="ARBA" id="ARBA00022960"/>
    </source>
</evidence>
<evidence type="ECO:0000256" key="1">
    <source>
        <dbReference type="ARBA" id="ARBA00022475"/>
    </source>
</evidence>
<dbReference type="PANTHER" id="PTHR21015:SF22">
    <property type="entry name" value="GLYCOSYLTRANSFERASE"/>
    <property type="match status" value="1"/>
</dbReference>
<dbReference type="GO" id="GO:0005975">
    <property type="term" value="P:carbohydrate metabolic process"/>
    <property type="evidence" value="ECO:0007669"/>
    <property type="project" value="InterPro"/>
</dbReference>
<feature type="binding site" evidence="10">
    <location>
        <position position="163"/>
    </location>
    <ligand>
        <name>UDP-N-acetyl-alpha-D-glucosamine</name>
        <dbReference type="ChEBI" id="CHEBI:57705"/>
    </ligand>
</feature>
<dbReference type="PANTHER" id="PTHR21015">
    <property type="entry name" value="UDP-N-ACETYLGLUCOSAMINE--N-ACETYLMURAMYL-(PENTAPEPTIDE) PYROPHOSPHORYL-UNDECAPRENOL N-ACETYLGLUCOSAMINE TRANSFERASE 1"/>
    <property type="match status" value="1"/>
</dbReference>
<dbReference type="GO" id="GO:0005886">
    <property type="term" value="C:plasma membrane"/>
    <property type="evidence" value="ECO:0007669"/>
    <property type="project" value="UniProtKB-SubCell"/>
</dbReference>
<organism evidence="13 14">
    <name type="scientific">Candidatus Williamhamiltonella defendens</name>
    <dbReference type="NCBI Taxonomy" id="138072"/>
    <lineage>
        <taxon>Bacteria</taxon>
        <taxon>Pseudomonadati</taxon>
        <taxon>Pseudomonadota</taxon>
        <taxon>Gammaproteobacteria</taxon>
        <taxon>Enterobacterales</taxon>
        <taxon>Enterobacteriaceae</taxon>
        <taxon>aphid secondary symbionts</taxon>
        <taxon>Candidatus Williamhamiltonella</taxon>
    </lineage>
</organism>
<dbReference type="HAMAP" id="MF_00033">
    <property type="entry name" value="MurG"/>
    <property type="match status" value="1"/>
</dbReference>
<feature type="binding site" evidence="10">
    <location>
        <position position="127"/>
    </location>
    <ligand>
        <name>UDP-N-acetyl-alpha-D-glucosamine</name>
        <dbReference type="ChEBI" id="CHEBI:57705"/>
    </ligand>
</feature>
<keyword evidence="3 10" id="KW-0328">Glycosyltransferase</keyword>
<dbReference type="RefSeq" id="WP_100103064.1">
    <property type="nucleotide sequence ID" value="NZ_CADIJJ010000012.1"/>
</dbReference>
<dbReference type="AlphaFoldDB" id="A0A2D3T6P6"/>
<keyword evidence="5 10" id="KW-0133">Cell shape</keyword>
<evidence type="ECO:0000313" key="14">
    <source>
        <dbReference type="Proteomes" id="UP000230008"/>
    </source>
</evidence>
<evidence type="ECO:0000259" key="11">
    <source>
        <dbReference type="Pfam" id="PF03033"/>
    </source>
</evidence>
<evidence type="ECO:0000256" key="9">
    <source>
        <dbReference type="ARBA" id="ARBA00023316"/>
    </source>
</evidence>
<comment type="catalytic activity">
    <reaction evidence="10">
        <text>di-trans,octa-cis-undecaprenyl diphospho-N-acetyl-alpha-D-muramoyl-L-alanyl-D-glutamyl-meso-2,6-diaminopimeloyl-D-alanyl-D-alanine + UDP-N-acetyl-alpha-D-glucosamine = di-trans,octa-cis-undecaprenyl diphospho-[N-acetyl-alpha-D-glucosaminyl-(1-&gt;4)]-N-acetyl-alpha-D-muramoyl-L-alanyl-D-glutamyl-meso-2,6-diaminopimeloyl-D-alanyl-D-alanine + UDP + H(+)</text>
        <dbReference type="Rhea" id="RHEA:31227"/>
        <dbReference type="ChEBI" id="CHEBI:15378"/>
        <dbReference type="ChEBI" id="CHEBI:57705"/>
        <dbReference type="ChEBI" id="CHEBI:58223"/>
        <dbReference type="ChEBI" id="CHEBI:61387"/>
        <dbReference type="ChEBI" id="CHEBI:61388"/>
        <dbReference type="EC" id="2.4.1.227"/>
    </reaction>
</comment>
<dbReference type="EC" id="2.4.1.227" evidence="10"/>
<feature type="binding site" evidence="10">
    <location>
        <position position="244"/>
    </location>
    <ligand>
        <name>UDP-N-acetyl-alpha-D-glucosamine</name>
        <dbReference type="ChEBI" id="CHEBI:57705"/>
    </ligand>
</feature>
<accession>A0A2D3T6P6</accession>
<comment type="pathway">
    <text evidence="10">Cell wall biogenesis; peptidoglycan biosynthesis.</text>
</comment>
<dbReference type="GO" id="GO:0009252">
    <property type="term" value="P:peptidoglycan biosynthetic process"/>
    <property type="evidence" value="ECO:0007669"/>
    <property type="project" value="UniProtKB-UniRule"/>
</dbReference>
<feature type="binding site" evidence="10">
    <location>
        <begin position="263"/>
        <end position="268"/>
    </location>
    <ligand>
        <name>UDP-N-acetyl-alpha-D-glucosamine</name>
        <dbReference type="ChEBI" id="CHEBI:57705"/>
    </ligand>
</feature>
<evidence type="ECO:0000256" key="3">
    <source>
        <dbReference type="ARBA" id="ARBA00022676"/>
    </source>
</evidence>
<feature type="domain" description="Glycosyltransferase family 28 N-terminal" evidence="11">
    <location>
        <begin position="9"/>
        <end position="143"/>
    </location>
</feature>
<dbReference type="Pfam" id="PF04101">
    <property type="entry name" value="Glyco_tran_28_C"/>
    <property type="match status" value="1"/>
</dbReference>
<dbReference type="EMBL" id="CP017606">
    <property type="protein sequence ID" value="ATW29474.1"/>
    <property type="molecule type" value="Genomic_DNA"/>
</dbReference>
<gene>
    <name evidence="10" type="primary">murG</name>
    <name evidence="13" type="ORF">BJP41_02930</name>
</gene>
<dbReference type="SUPFAM" id="SSF53756">
    <property type="entry name" value="UDP-Glycosyltransferase/glycogen phosphorylase"/>
    <property type="match status" value="1"/>
</dbReference>
<sequence length="359" mass="39713">MTQKKKRLMVLAGGTGGHIFPALSVAHHLMEEGWHIRWMGTKDRMEATLVPQHGIEIDFIEISGLKNKRFLSQVWSSLEIFRAVCQAKKIIRAYQPDAVLGMGGYVSGPAGLAAWLLGVPLVVHEQNAIAGFTNRCLSKMAKKRLQAFSGALSNAETVGNPVRAELLKLPLPNERFYERSGPLRILVLGGSQGADILNQIMPSITAHLGEKILVWHQVGKNRAQHVLLAYQKKRQSPYKVVEFIDCMAKAYCWADVIFCRSGALTVSEVAVVGLPAIFVPFQHKDRQQYWNALPLEKAGAAKIVEQNKLSIKTIVNLLESWDRSTLLRMAEKAKTVGKPDATEQVVSAIKAAIKTNNFS</sequence>
<dbReference type="Proteomes" id="UP000230008">
    <property type="component" value="Chromosome"/>
</dbReference>
<dbReference type="Pfam" id="PF03033">
    <property type="entry name" value="Glyco_transf_28"/>
    <property type="match status" value="1"/>
</dbReference>
<dbReference type="NCBIfam" id="TIGR01133">
    <property type="entry name" value="murG"/>
    <property type="match status" value="1"/>
</dbReference>
<dbReference type="InterPro" id="IPR007235">
    <property type="entry name" value="Glyco_trans_28_C"/>
</dbReference>
<dbReference type="GO" id="GO:0051991">
    <property type="term" value="F:UDP-N-acetyl-D-glucosamine:N-acetylmuramoyl-L-alanyl-D-glutamyl-meso-2,6-diaminopimelyl-D-alanyl-D-alanine-diphosphoundecaprenol 4-beta-N-acetylglucosaminlytransferase activity"/>
    <property type="evidence" value="ECO:0007669"/>
    <property type="project" value="RHEA"/>
</dbReference>
<reference evidence="14" key="1">
    <citation type="submission" date="2016-10" db="EMBL/GenBank/DDBJ databases">
        <authorList>
            <person name="Chevignon G."/>
        </authorList>
    </citation>
    <scope>NUCLEOTIDE SEQUENCE [LARGE SCALE GENOMIC DNA]</scope>
    <source>
        <strain evidence="14">A2C</strain>
    </source>
</reference>
<keyword evidence="4 10" id="KW-0808">Transferase</keyword>
<feature type="binding site" evidence="10">
    <location>
        <position position="288"/>
    </location>
    <ligand>
        <name>UDP-N-acetyl-alpha-D-glucosamine</name>
        <dbReference type="ChEBI" id="CHEBI:57705"/>
    </ligand>
</feature>
<evidence type="ECO:0000256" key="2">
    <source>
        <dbReference type="ARBA" id="ARBA00022618"/>
    </source>
</evidence>
<evidence type="ECO:0000313" key="13">
    <source>
        <dbReference type="EMBL" id="ATW29474.1"/>
    </source>
</evidence>
<evidence type="ECO:0000256" key="6">
    <source>
        <dbReference type="ARBA" id="ARBA00022984"/>
    </source>
</evidence>
<evidence type="ECO:0000256" key="4">
    <source>
        <dbReference type="ARBA" id="ARBA00022679"/>
    </source>
</evidence>
<feature type="binding site" evidence="10">
    <location>
        <begin position="15"/>
        <end position="17"/>
    </location>
    <ligand>
        <name>UDP-N-acetyl-alpha-D-glucosamine</name>
        <dbReference type="ChEBI" id="CHEBI:57705"/>
    </ligand>
</feature>
<comment type="subcellular location">
    <subcellularLocation>
        <location evidence="10">Cell membrane</location>
        <topology evidence="10">Peripheral membrane protein</topology>
        <orientation evidence="10">Cytoplasmic side</orientation>
    </subcellularLocation>
</comment>
<keyword evidence="2 10" id="KW-0132">Cell division</keyword>
<name>A0A2D3T6P6_9ENTR</name>
<dbReference type="GO" id="GO:0071555">
    <property type="term" value="P:cell wall organization"/>
    <property type="evidence" value="ECO:0007669"/>
    <property type="project" value="UniProtKB-KW"/>
</dbReference>
<evidence type="ECO:0000256" key="7">
    <source>
        <dbReference type="ARBA" id="ARBA00023136"/>
    </source>
</evidence>
<feature type="domain" description="Glycosyl transferase family 28 C-terminal" evidence="12">
    <location>
        <begin position="185"/>
        <end position="344"/>
    </location>
</feature>
<dbReference type="GO" id="GO:0051301">
    <property type="term" value="P:cell division"/>
    <property type="evidence" value="ECO:0007669"/>
    <property type="project" value="UniProtKB-KW"/>
</dbReference>